<dbReference type="PANTHER" id="PTHR24148">
    <property type="entry name" value="ANKYRIN REPEAT DOMAIN-CONTAINING PROTEIN 39 HOMOLOG-RELATED"/>
    <property type="match status" value="1"/>
</dbReference>
<reference evidence="1 2" key="1">
    <citation type="submission" date="2016-03" db="EMBL/GenBank/DDBJ databases">
        <authorList>
            <person name="Ploux O."/>
        </authorList>
    </citation>
    <scope>NUCLEOTIDE SEQUENCE [LARGE SCALE GENOMIC DNA]</scope>
    <source>
        <strain evidence="1 2">UAMH 11012</strain>
    </source>
</reference>
<gene>
    <name evidence="1" type="ORF">PAC_19754</name>
</gene>
<evidence type="ECO:0000313" key="2">
    <source>
        <dbReference type="Proteomes" id="UP000184330"/>
    </source>
</evidence>
<proteinExistence type="predicted"/>
<protein>
    <recommendedName>
        <fullName evidence="3">Heterokaryon incompatibility domain-containing protein</fullName>
    </recommendedName>
</protein>
<dbReference type="PANTHER" id="PTHR24148:SF73">
    <property type="entry name" value="HET DOMAIN PROTEIN (AFU_ORTHOLOGUE AFUA_8G01020)"/>
    <property type="match status" value="1"/>
</dbReference>
<organism evidence="1 2">
    <name type="scientific">Phialocephala subalpina</name>
    <dbReference type="NCBI Taxonomy" id="576137"/>
    <lineage>
        <taxon>Eukaryota</taxon>
        <taxon>Fungi</taxon>
        <taxon>Dikarya</taxon>
        <taxon>Ascomycota</taxon>
        <taxon>Pezizomycotina</taxon>
        <taxon>Leotiomycetes</taxon>
        <taxon>Helotiales</taxon>
        <taxon>Mollisiaceae</taxon>
        <taxon>Phialocephala</taxon>
        <taxon>Phialocephala fortinii species complex</taxon>
    </lineage>
</organism>
<dbReference type="EMBL" id="FJOG01000082">
    <property type="protein sequence ID" value="CZR69854.1"/>
    <property type="molecule type" value="Genomic_DNA"/>
</dbReference>
<dbReference type="InterPro" id="IPR052895">
    <property type="entry name" value="HetReg/Transcr_Mod"/>
</dbReference>
<keyword evidence="2" id="KW-1185">Reference proteome</keyword>
<sequence>MATIYQRAKSAIVWLGPGDEQSNRAVQIICDHETQKFPQLPVSNLIALASFFDIRELVFAKAIRLLCGDQSIPWSALDIFYRHEPSWNLRNDIDGIDGVEDGDDLHLFPLCIFKKISKNQVHPSSTGDLISSRLHHSGRAHYSLLATITVFSGNECQDPRDRVYRLLRIVILEHRISIDYGKDVARIFIDVVERLVDLEIDTGSTAFNLISVHKPAAYKDTCLQLGKLGDLMGLLKTNEEVEALAQYVVWKIEQNLSSEGEDDSEGNISCS</sequence>
<dbReference type="AlphaFoldDB" id="A0A1L7XXX8"/>
<name>A0A1L7XXX8_9HELO</name>
<dbReference type="Proteomes" id="UP000184330">
    <property type="component" value="Unassembled WGS sequence"/>
</dbReference>
<evidence type="ECO:0008006" key="3">
    <source>
        <dbReference type="Google" id="ProtNLM"/>
    </source>
</evidence>
<accession>A0A1L7XXX8</accession>
<evidence type="ECO:0000313" key="1">
    <source>
        <dbReference type="EMBL" id="CZR69854.1"/>
    </source>
</evidence>